<organism evidence="2 3">
    <name type="scientific">Bordetella genomosp. 10</name>
    <dbReference type="NCBI Taxonomy" id="1416804"/>
    <lineage>
        <taxon>Bacteria</taxon>
        <taxon>Pseudomonadati</taxon>
        <taxon>Pseudomonadota</taxon>
        <taxon>Betaproteobacteria</taxon>
        <taxon>Burkholderiales</taxon>
        <taxon>Alcaligenaceae</taxon>
        <taxon>Bordetella</taxon>
    </lineage>
</organism>
<evidence type="ECO:0000256" key="1">
    <source>
        <dbReference type="SAM" id="MobiDB-lite"/>
    </source>
</evidence>
<evidence type="ECO:0000313" key="3">
    <source>
        <dbReference type="Proteomes" id="UP000216020"/>
    </source>
</evidence>
<gene>
    <name evidence="2" type="ORF">CAL29_15005</name>
</gene>
<proteinExistence type="predicted"/>
<feature type="compositionally biased region" description="Low complexity" evidence="1">
    <location>
        <begin position="89"/>
        <end position="105"/>
    </location>
</feature>
<evidence type="ECO:0000313" key="2">
    <source>
        <dbReference type="EMBL" id="OZI34776.1"/>
    </source>
</evidence>
<keyword evidence="3" id="KW-1185">Reference proteome</keyword>
<feature type="region of interest" description="Disordered" evidence="1">
    <location>
        <begin position="49"/>
        <end position="142"/>
    </location>
</feature>
<sequence length="142" mass="13514">MHIDGPRNKGGRRPAMLISLAALAAAVSSPGGLSLSLAGVGAAGLMLSPPALAQGAGSGKEGEGQHQEGGQGGGGLGASGSGPQGSGAQGDSHAPPGTPPASSAGGKPGDDNDAVTNKDVQRLYTPPPQDRAAPANAEKPAR</sequence>
<protein>
    <submittedName>
        <fullName evidence="2">Uncharacterized protein</fullName>
    </submittedName>
</protein>
<name>A0A261SBP1_9BORD</name>
<comment type="caution">
    <text evidence="2">The sequence shown here is derived from an EMBL/GenBank/DDBJ whole genome shotgun (WGS) entry which is preliminary data.</text>
</comment>
<accession>A0A261SBP1</accession>
<dbReference type="AlphaFoldDB" id="A0A261SBP1"/>
<dbReference type="EMBL" id="NEVM01000002">
    <property type="protein sequence ID" value="OZI34776.1"/>
    <property type="molecule type" value="Genomic_DNA"/>
</dbReference>
<dbReference type="Proteomes" id="UP000216020">
    <property type="component" value="Unassembled WGS sequence"/>
</dbReference>
<feature type="compositionally biased region" description="Gly residues" evidence="1">
    <location>
        <begin position="67"/>
        <end position="88"/>
    </location>
</feature>
<reference evidence="3" key="1">
    <citation type="submission" date="2017-05" db="EMBL/GenBank/DDBJ databases">
        <title>Complete and WGS of Bordetella genogroups.</title>
        <authorList>
            <person name="Spilker T."/>
            <person name="Lipuma J."/>
        </authorList>
    </citation>
    <scope>NUCLEOTIDE SEQUENCE [LARGE SCALE GENOMIC DNA]</scope>
    <source>
        <strain evidence="3">AU16122</strain>
    </source>
</reference>